<dbReference type="RefSeq" id="WP_267880063.1">
    <property type="nucleotide sequence ID" value="NZ_JJRY01000044.1"/>
</dbReference>
<evidence type="ECO:0000313" key="2">
    <source>
        <dbReference type="EMBL" id="KEF35892.1"/>
    </source>
</evidence>
<evidence type="ECO:0000256" key="1">
    <source>
        <dbReference type="SAM" id="Phobius"/>
    </source>
</evidence>
<name>A0A072NF84_SCHAZ</name>
<organism evidence="2 3">
    <name type="scientific">Schinkia azotoformans MEV2011</name>
    <dbReference type="NCBI Taxonomy" id="1348973"/>
    <lineage>
        <taxon>Bacteria</taxon>
        <taxon>Bacillati</taxon>
        <taxon>Bacillota</taxon>
        <taxon>Bacilli</taxon>
        <taxon>Bacillales</taxon>
        <taxon>Bacillaceae</taxon>
        <taxon>Calidifontibacillus/Schinkia group</taxon>
        <taxon>Schinkia</taxon>
    </lineage>
</organism>
<proteinExistence type="predicted"/>
<evidence type="ECO:0000313" key="3">
    <source>
        <dbReference type="Proteomes" id="UP000027936"/>
    </source>
</evidence>
<dbReference type="Proteomes" id="UP000027936">
    <property type="component" value="Unassembled WGS sequence"/>
</dbReference>
<dbReference type="EMBL" id="JJRY01000044">
    <property type="protein sequence ID" value="KEF35892.1"/>
    <property type="molecule type" value="Genomic_DNA"/>
</dbReference>
<keyword evidence="1" id="KW-0472">Membrane</keyword>
<protein>
    <recommendedName>
        <fullName evidence="4">DUF2812 domain-containing protein</fullName>
    </recommendedName>
</protein>
<comment type="caution">
    <text evidence="2">The sequence shown here is derived from an EMBL/GenBank/DDBJ whole genome shotgun (WGS) entry which is preliminary data.</text>
</comment>
<feature type="transmembrane region" description="Helical" evidence="1">
    <location>
        <begin position="82"/>
        <end position="107"/>
    </location>
</feature>
<sequence length="175" mass="19874">MGIYFAHFVKGEPKKMRYRIDVSMKKKITPEQIQMYAESGWDYVTGYQFFQVFSSPDELDAPELHTDPAEQSFTLKELDKKLAMNASIVAISMLLMIGMLMAVWFLGGTPTIVLVEGGAIQQTIMTIFIGYLAYTSLQAAISIRTLRKNLIEGKSINHLAPWQKHYRFNSIIAIN</sequence>
<keyword evidence="1" id="KW-1133">Transmembrane helix</keyword>
<dbReference type="Pfam" id="PF11193">
    <property type="entry name" value="DUF2812"/>
    <property type="match status" value="1"/>
</dbReference>
<reference evidence="2 3" key="1">
    <citation type="submission" date="2014-04" db="EMBL/GenBank/DDBJ databases">
        <title>Draft genome sequence of Bacillus azotoformans MEV2011, a (co-) denitrifying strain unable to grow in the presence of oxygen.</title>
        <authorList>
            <person name="Nielsen M."/>
            <person name="Schreiber L."/>
            <person name="Finster K."/>
            <person name="Schramm A."/>
        </authorList>
    </citation>
    <scope>NUCLEOTIDE SEQUENCE [LARGE SCALE GENOMIC DNA]</scope>
    <source>
        <strain evidence="2 3">MEV2011</strain>
    </source>
</reference>
<accession>A0A072NF84</accession>
<keyword evidence="1" id="KW-0812">Transmembrane</keyword>
<gene>
    <name evidence="2" type="ORF">M670_04946</name>
</gene>
<dbReference type="AlphaFoldDB" id="A0A072NF84"/>
<dbReference type="InterPro" id="IPR021359">
    <property type="entry name" value="DUF2812"/>
</dbReference>
<evidence type="ECO:0008006" key="4">
    <source>
        <dbReference type="Google" id="ProtNLM"/>
    </source>
</evidence>
<dbReference type="PATRIC" id="fig|1348973.3.peg.4802"/>
<feature type="transmembrane region" description="Helical" evidence="1">
    <location>
        <begin position="119"/>
        <end position="141"/>
    </location>
</feature>